<dbReference type="InterPro" id="IPR000387">
    <property type="entry name" value="Tyr_Pase_dom"/>
</dbReference>
<dbReference type="PANTHER" id="PTHR31126">
    <property type="entry name" value="TYROSINE-PROTEIN PHOSPHATASE"/>
    <property type="match status" value="1"/>
</dbReference>
<accession>A0A6J6SEU2</accession>
<dbReference type="InterPro" id="IPR016130">
    <property type="entry name" value="Tyr_Pase_AS"/>
</dbReference>
<dbReference type="InterPro" id="IPR029021">
    <property type="entry name" value="Prot-tyrosine_phosphatase-like"/>
</dbReference>
<dbReference type="GO" id="GO:0004721">
    <property type="term" value="F:phosphoprotein phosphatase activity"/>
    <property type="evidence" value="ECO:0007669"/>
    <property type="project" value="InterPro"/>
</dbReference>
<dbReference type="SUPFAM" id="SSF52799">
    <property type="entry name" value="(Phosphotyrosine protein) phosphatases II"/>
    <property type="match status" value="1"/>
</dbReference>
<evidence type="ECO:0000313" key="3">
    <source>
        <dbReference type="EMBL" id="CAB4796129.1"/>
    </source>
</evidence>
<reference evidence="2" key="1">
    <citation type="submission" date="2020-05" db="EMBL/GenBank/DDBJ databases">
        <authorList>
            <person name="Chiriac C."/>
            <person name="Salcher M."/>
            <person name="Ghai R."/>
            <person name="Kavagutti S V."/>
        </authorList>
    </citation>
    <scope>NUCLEOTIDE SEQUENCE</scope>
</reference>
<dbReference type="Gene3D" id="3.90.190.10">
    <property type="entry name" value="Protein tyrosine phosphatase superfamily"/>
    <property type="match status" value="1"/>
</dbReference>
<feature type="domain" description="Tyrosine specific protein phosphatases" evidence="1">
    <location>
        <begin position="134"/>
        <end position="170"/>
    </location>
</feature>
<evidence type="ECO:0000313" key="2">
    <source>
        <dbReference type="EMBL" id="CAB4733421.1"/>
    </source>
</evidence>
<name>A0A6J6SEU2_9ZZZZ</name>
<dbReference type="PANTHER" id="PTHR31126:SF1">
    <property type="entry name" value="TYROSINE SPECIFIC PROTEIN PHOSPHATASES DOMAIN-CONTAINING PROTEIN"/>
    <property type="match status" value="1"/>
</dbReference>
<proteinExistence type="predicted"/>
<dbReference type="AlphaFoldDB" id="A0A6J6SEU2"/>
<dbReference type="PROSITE" id="PS00383">
    <property type="entry name" value="TYR_PHOSPHATASE_1"/>
    <property type="match status" value="1"/>
</dbReference>
<dbReference type="EMBL" id="CAEZYH010000130">
    <property type="protein sequence ID" value="CAB4733421.1"/>
    <property type="molecule type" value="Genomic_DNA"/>
</dbReference>
<protein>
    <submittedName>
        <fullName evidence="2">Unannotated protein</fullName>
    </submittedName>
</protein>
<gene>
    <name evidence="2" type="ORF">UFOPK2658_01830</name>
    <name evidence="3" type="ORF">UFOPK3004_00370</name>
</gene>
<dbReference type="InterPro" id="IPR026893">
    <property type="entry name" value="Tyr/Ser_Pase_IphP-type"/>
</dbReference>
<dbReference type="PROSITE" id="PS50056">
    <property type="entry name" value="TYR_PHOSPHATASE_2"/>
    <property type="match status" value="1"/>
</dbReference>
<dbReference type="Pfam" id="PF13350">
    <property type="entry name" value="Y_phosphatase3"/>
    <property type="match status" value="1"/>
</dbReference>
<evidence type="ECO:0000259" key="1">
    <source>
        <dbReference type="PROSITE" id="PS50056"/>
    </source>
</evidence>
<dbReference type="EMBL" id="CAFAAL010000018">
    <property type="protein sequence ID" value="CAB4796129.1"/>
    <property type="molecule type" value="Genomic_DNA"/>
</dbReference>
<organism evidence="2">
    <name type="scientific">freshwater metagenome</name>
    <dbReference type="NCBI Taxonomy" id="449393"/>
    <lineage>
        <taxon>unclassified sequences</taxon>
        <taxon>metagenomes</taxon>
        <taxon>ecological metagenomes</taxon>
    </lineage>
</organism>
<sequence>MTTSPAAIAELLDHPDRLIELFAVHNFRDIGGYPTIDGRRTAWRKVFRADGLYRLTPEDVEALRPFQLRTVIDLRTSEELSERGTFPVDQYDVEFHHLSIIDRTWDMNEAHDWKGEQAEFLRGKYHLMLQQGGHYLGEALRILSDEGNGPVVFHCAAGKDRTGLLAALLLSGLGVPDEIVYADYAMSELAGEKTREWAKVVSPEFAERFATMPPVLMSAHPDSIKGLLSDIRETHGTIRDYCLTIGVEDQHWSALEEHLLETA</sequence>